<dbReference type="VEuPathDB" id="TriTrypDB:TM35_000341220"/>
<evidence type="ECO:0000313" key="1">
    <source>
        <dbReference type="EMBL" id="ORC85510.1"/>
    </source>
</evidence>
<gene>
    <name evidence="1" type="ORF">TM35_000341220</name>
</gene>
<proteinExistence type="predicted"/>
<dbReference type="RefSeq" id="XP_028879576.1">
    <property type="nucleotide sequence ID" value="XM_029029020.1"/>
</dbReference>
<keyword evidence="2" id="KW-1185">Reference proteome</keyword>
<name>A0A1X0NMY6_9TRYP</name>
<accession>A0A1X0NMY6</accession>
<organism evidence="1 2">
    <name type="scientific">Trypanosoma theileri</name>
    <dbReference type="NCBI Taxonomy" id="67003"/>
    <lineage>
        <taxon>Eukaryota</taxon>
        <taxon>Discoba</taxon>
        <taxon>Euglenozoa</taxon>
        <taxon>Kinetoplastea</taxon>
        <taxon>Metakinetoplastina</taxon>
        <taxon>Trypanosomatida</taxon>
        <taxon>Trypanosomatidae</taxon>
        <taxon>Trypanosoma</taxon>
    </lineage>
</organism>
<dbReference type="AlphaFoldDB" id="A0A1X0NMY6"/>
<protein>
    <submittedName>
        <fullName evidence="1">Uncharacterized protein</fullName>
    </submittedName>
</protein>
<sequence>MIGSVTSEQYTTVKKIQRTLLGTQSTIPRREPLDLSSIGLINFLGRKEAKLRSLVRGVDISIHESLQPLGFLVEFMSFIVGGLTVEADKIGEAVCDTRKVAATLAHEIQRCEVELEYRHQYSGTNVTRALAQFYPTQRVYSSSAVSSSGGGNHLQELTQAISEDRVRLRETKSKLKALVLVQRFLWGSGNVPQEDVEHVQQDFGVTLAIRRFNHKLRDIMLPLSEEAQNSLGCLNSLQEFIAHVDIGLSAATEDLDICLVSLKKNILMQQEDSRVRRIEALRDKSSLESSSSIHFARPLERKFVPTMETEELSKLYCS</sequence>
<dbReference type="Proteomes" id="UP000192257">
    <property type="component" value="Unassembled WGS sequence"/>
</dbReference>
<dbReference type="OrthoDB" id="244046at2759"/>
<dbReference type="EMBL" id="NBCO01000034">
    <property type="protein sequence ID" value="ORC85510.1"/>
    <property type="molecule type" value="Genomic_DNA"/>
</dbReference>
<reference evidence="1 2" key="1">
    <citation type="submission" date="2017-03" db="EMBL/GenBank/DDBJ databases">
        <title>An alternative strategy for trypanosome survival in the mammalian bloodstream revealed through genome and transcriptome analysis of the ubiquitous bovine parasite Trypanosoma (Megatrypanum) theileri.</title>
        <authorList>
            <person name="Kelly S."/>
            <person name="Ivens A."/>
            <person name="Mott A."/>
            <person name="O'Neill E."/>
            <person name="Emms D."/>
            <person name="Macleod O."/>
            <person name="Voorheis P."/>
            <person name="Matthews J."/>
            <person name="Matthews K."/>
            <person name="Carrington M."/>
        </authorList>
    </citation>
    <scope>NUCLEOTIDE SEQUENCE [LARGE SCALE GENOMIC DNA]</scope>
    <source>
        <strain evidence="1">Edinburgh</strain>
    </source>
</reference>
<comment type="caution">
    <text evidence="1">The sequence shown here is derived from an EMBL/GenBank/DDBJ whole genome shotgun (WGS) entry which is preliminary data.</text>
</comment>
<evidence type="ECO:0000313" key="2">
    <source>
        <dbReference type="Proteomes" id="UP000192257"/>
    </source>
</evidence>
<dbReference type="GeneID" id="39988800"/>